<evidence type="ECO:0000313" key="6">
    <source>
        <dbReference type="EMBL" id="KYC41358.1"/>
    </source>
</evidence>
<name>A0A139X9H8_9CYAN</name>
<reference evidence="6 7" key="1">
    <citation type="journal article" date="2013" name="Genome Biol. Evol.">
        <title>Genomes of Stigonematalean cyanobacteria (subsection V) and the evolution of oxygenic photosynthesis from prokaryotes to plastids.</title>
        <authorList>
            <person name="Dagan T."/>
            <person name="Roettger M."/>
            <person name="Stucken K."/>
            <person name="Landan G."/>
            <person name="Koch R."/>
            <person name="Major P."/>
            <person name="Gould S.B."/>
            <person name="Goremykin V.V."/>
            <person name="Rippka R."/>
            <person name="Tandeau de Marsac N."/>
            <person name="Gugger M."/>
            <person name="Lockhart P.J."/>
            <person name="Allen J.F."/>
            <person name="Brune I."/>
            <person name="Maus I."/>
            <person name="Puhler A."/>
            <person name="Martin W.F."/>
        </authorList>
    </citation>
    <scope>NUCLEOTIDE SEQUENCE [LARGE SCALE GENOMIC DNA]</scope>
    <source>
        <strain evidence="6 7">PCC 7110</strain>
    </source>
</reference>
<evidence type="ECO:0000259" key="5">
    <source>
        <dbReference type="PROSITE" id="PS51977"/>
    </source>
</evidence>
<dbReference type="InterPro" id="IPR016024">
    <property type="entry name" value="ARM-type_fold"/>
</dbReference>
<dbReference type="OrthoDB" id="435394at2"/>
<keyword evidence="3" id="KW-0605">Phycobilisome</keyword>
<dbReference type="InterPro" id="IPR011989">
    <property type="entry name" value="ARM-like"/>
</dbReference>
<sequence>MKLMKRITLHCQEGTSDKVYEVDLCQINEGRYVVNFRYGRRGTNLKEGTKTTQPVSLAEAEKAFDKLVAEKTKKGYRDISIPVTSTSPQIQALQTTPAVSEDPRKQAILNRLANNKPSKWKLERAIWRAGELRISEATPLLLQLIGTGEPLRDYCIAWALGWCGDRAAIPALMHLYQNPSTPEFINRIAFEAIQKLSNPQAKAAWQMELIEFLPPELRVLARHGAAEEFKTALNYYLNHHDYKRYEVLDKIYQIDNQHVRPALLDIISHAPFKPNYFQRLRHIFKVAEYRHDAEVFSILAYRFDCEKANFSSNRDSVRLSDNTYLLKRFYRNYNHVTKRYEVKNEIEEELKHPQSRIAYSSNTRQYLCRRVWRTLKELGEESDAEYVRMAVSILLQYSDADAEPAWEKVFYHWERPNWTRVEIRRNWDAYARYLTFNHILYENSSRYELKLNSTAWRCREGYKPGNAEPTTREEAFPELWQQNPQALLQLLLKSQCLPVHNFATKSLRYCHKLCASIDVDILIKLIQKPYEVTAQFGFELALFNYNSKQPNKELVIAIANCLSQSARTQAYRWIEEKREYFLEDSIFIAALIVSEQTETRLFARRLLGYSILNDKQARVLIGRIIAELLALTPDRGGELAKEIGETLLLSFTPYLRSLGLSVVNDLLDHPLVEIQEIGVRILINHETRAENLPPQIIESLLASPHESLRVLGIRLFGQLPDEKLMGEEGVLIVAIAVNPVEEIRNAIKPIIRRLGTCYPNFAVQLASDFIEVLLITERHEGVHNFLVRLLREDLPGWMTSVSKDTALQFTKSLKISVNLLAVQQMLITQQYFMMSFRKSVVIKQLSCKLTLPVLKFKQPMKQLTKKSKSIYQIVG</sequence>
<dbReference type="EMBL" id="ANNX02000021">
    <property type="protein sequence ID" value="KYC41358.1"/>
    <property type="molecule type" value="Genomic_DNA"/>
</dbReference>
<dbReference type="InterPro" id="IPR036930">
    <property type="entry name" value="WGR_dom_sf"/>
</dbReference>
<dbReference type="Pfam" id="PF05406">
    <property type="entry name" value="WGR"/>
    <property type="match status" value="1"/>
</dbReference>
<comment type="similarity">
    <text evidence="1">Belongs to the CpcE/RpcE/PecE family.</text>
</comment>
<dbReference type="STRING" id="128403.WA1_21890"/>
<dbReference type="GO" id="GO:0016829">
    <property type="term" value="F:lyase activity"/>
    <property type="evidence" value="ECO:0007669"/>
    <property type="project" value="UniProtKB-KW"/>
</dbReference>
<dbReference type="SMART" id="SM00773">
    <property type="entry name" value="WGR"/>
    <property type="match status" value="1"/>
</dbReference>
<dbReference type="Pfam" id="PF13646">
    <property type="entry name" value="HEAT_2"/>
    <property type="match status" value="1"/>
</dbReference>
<dbReference type="CDD" id="cd07998">
    <property type="entry name" value="WGR_DNA_ligase"/>
    <property type="match status" value="1"/>
</dbReference>
<evidence type="ECO:0000256" key="2">
    <source>
        <dbReference type="ARBA" id="ARBA00022549"/>
    </source>
</evidence>
<organism evidence="6 7">
    <name type="scientific">Scytonema hofmannii PCC 7110</name>
    <dbReference type="NCBI Taxonomy" id="128403"/>
    <lineage>
        <taxon>Bacteria</taxon>
        <taxon>Bacillati</taxon>
        <taxon>Cyanobacteriota</taxon>
        <taxon>Cyanophyceae</taxon>
        <taxon>Nostocales</taxon>
        <taxon>Scytonemataceae</taxon>
        <taxon>Scytonema</taxon>
    </lineage>
</organism>
<keyword evidence="2" id="KW-0042">Antenna complex</keyword>
<evidence type="ECO:0000313" key="7">
    <source>
        <dbReference type="Proteomes" id="UP000076925"/>
    </source>
</evidence>
<evidence type="ECO:0000256" key="1">
    <source>
        <dbReference type="ARBA" id="ARBA00009299"/>
    </source>
</evidence>
<dbReference type="InterPro" id="IPR008893">
    <property type="entry name" value="WGR_domain"/>
</dbReference>
<dbReference type="Gene3D" id="2.20.140.10">
    <property type="entry name" value="WGR domain"/>
    <property type="match status" value="1"/>
</dbReference>
<proteinExistence type="inferred from homology"/>
<dbReference type="Gene3D" id="1.25.10.10">
    <property type="entry name" value="Leucine-rich Repeat Variant"/>
    <property type="match status" value="1"/>
</dbReference>
<dbReference type="SUPFAM" id="SSF142921">
    <property type="entry name" value="WGR domain-like"/>
    <property type="match status" value="1"/>
</dbReference>
<evidence type="ECO:0000256" key="3">
    <source>
        <dbReference type="ARBA" id="ARBA00022738"/>
    </source>
</evidence>
<gene>
    <name evidence="6" type="ORF">WA1_21890</name>
</gene>
<keyword evidence="4" id="KW-0456">Lyase</keyword>
<dbReference type="PROSITE" id="PS51977">
    <property type="entry name" value="WGR"/>
    <property type="match status" value="1"/>
</dbReference>
<dbReference type="Proteomes" id="UP000076925">
    <property type="component" value="Unassembled WGS sequence"/>
</dbReference>
<dbReference type="GO" id="GO:0030089">
    <property type="term" value="C:phycobilisome"/>
    <property type="evidence" value="ECO:0007669"/>
    <property type="project" value="UniProtKB-KW"/>
</dbReference>
<comment type="caution">
    <text evidence="6">The sequence shown here is derived from an EMBL/GenBank/DDBJ whole genome shotgun (WGS) entry which is preliminary data.</text>
</comment>
<evidence type="ECO:0000256" key="4">
    <source>
        <dbReference type="ARBA" id="ARBA00023239"/>
    </source>
</evidence>
<feature type="domain" description="WGR" evidence="5">
    <location>
        <begin position="1"/>
        <end position="90"/>
    </location>
</feature>
<accession>A0A139X9H8</accession>
<keyword evidence="7" id="KW-1185">Reference proteome</keyword>
<dbReference type="SUPFAM" id="SSF48371">
    <property type="entry name" value="ARM repeat"/>
    <property type="match status" value="2"/>
</dbReference>
<protein>
    <recommendedName>
        <fullName evidence="5">WGR domain-containing protein</fullName>
    </recommendedName>
</protein>
<dbReference type="AlphaFoldDB" id="A0A139X9H8"/>